<gene>
    <name evidence="1" type="ORF">TWF679_010689</name>
</gene>
<dbReference type="AlphaFoldDB" id="A0A8H8UZT6"/>
<dbReference type="EMBL" id="WIWT01000085">
    <property type="protein sequence ID" value="KAF3202728.1"/>
    <property type="molecule type" value="Genomic_DNA"/>
</dbReference>
<accession>A0A8H8UZT6</accession>
<name>A0A8H8UZT6_ORBOL</name>
<dbReference type="Proteomes" id="UP000614610">
    <property type="component" value="Unassembled WGS sequence"/>
</dbReference>
<dbReference type="OrthoDB" id="10374658at2759"/>
<organism evidence="1 2">
    <name type="scientific">Orbilia oligospora</name>
    <name type="common">Nematode-trapping fungus</name>
    <name type="synonym">Arthrobotrys oligospora</name>
    <dbReference type="NCBI Taxonomy" id="2813651"/>
    <lineage>
        <taxon>Eukaryota</taxon>
        <taxon>Fungi</taxon>
        <taxon>Dikarya</taxon>
        <taxon>Ascomycota</taxon>
        <taxon>Pezizomycotina</taxon>
        <taxon>Orbiliomycetes</taxon>
        <taxon>Orbiliales</taxon>
        <taxon>Orbiliaceae</taxon>
        <taxon>Orbilia</taxon>
    </lineage>
</organism>
<evidence type="ECO:0000313" key="2">
    <source>
        <dbReference type="Proteomes" id="UP000614610"/>
    </source>
</evidence>
<reference evidence="1" key="1">
    <citation type="submission" date="2019-06" db="EMBL/GenBank/DDBJ databases">
        <authorList>
            <person name="Palmer J.M."/>
        </authorList>
    </citation>
    <scope>NUCLEOTIDE SEQUENCE</scope>
    <source>
        <strain evidence="1">TWF679</strain>
    </source>
</reference>
<proteinExistence type="predicted"/>
<sequence>MEREGFATGITDCHDKSGKYRIYFAASHNQIQTEILQEQRKNASAKKLPLDAPAYDLLNPYWSIGKTSAHPTGKIPPRNTKACRNEGFGAQHFTRNRGLSLCLTRLGDEGITSN</sequence>
<comment type="caution">
    <text evidence="1">The sequence shown here is derived from an EMBL/GenBank/DDBJ whole genome shotgun (WGS) entry which is preliminary data.</text>
</comment>
<protein>
    <submittedName>
        <fullName evidence="1">Uncharacterized protein</fullName>
    </submittedName>
</protein>
<evidence type="ECO:0000313" key="1">
    <source>
        <dbReference type="EMBL" id="KAF3202728.1"/>
    </source>
</evidence>